<name>A0A6I2UHQ3_9FIRM</name>
<dbReference type="EMBL" id="VUNR01000016">
    <property type="protein sequence ID" value="MSU09064.1"/>
    <property type="molecule type" value="Genomic_DNA"/>
</dbReference>
<keyword evidence="8" id="KW-1185">Reference proteome</keyword>
<comment type="subcellular location">
    <subcellularLocation>
        <location evidence="1">Membrane</location>
        <topology evidence="1">Multi-pass membrane protein</topology>
    </subcellularLocation>
</comment>
<feature type="domain" description="O-antigen ligase-related" evidence="6">
    <location>
        <begin position="193"/>
        <end position="334"/>
    </location>
</feature>
<evidence type="ECO:0000256" key="2">
    <source>
        <dbReference type="ARBA" id="ARBA00022692"/>
    </source>
</evidence>
<evidence type="ECO:0000259" key="6">
    <source>
        <dbReference type="Pfam" id="PF04932"/>
    </source>
</evidence>
<keyword evidence="2 5" id="KW-0812">Transmembrane</keyword>
<proteinExistence type="predicted"/>
<dbReference type="Pfam" id="PF04932">
    <property type="entry name" value="Wzy_C"/>
    <property type="match status" value="1"/>
</dbReference>
<feature type="transmembrane region" description="Helical" evidence="5">
    <location>
        <begin position="327"/>
        <end position="346"/>
    </location>
</feature>
<evidence type="ECO:0000256" key="5">
    <source>
        <dbReference type="SAM" id="Phobius"/>
    </source>
</evidence>
<evidence type="ECO:0000313" key="7">
    <source>
        <dbReference type="EMBL" id="MSU09064.1"/>
    </source>
</evidence>
<feature type="transmembrane region" description="Helical" evidence="5">
    <location>
        <begin position="102"/>
        <end position="117"/>
    </location>
</feature>
<evidence type="ECO:0000256" key="3">
    <source>
        <dbReference type="ARBA" id="ARBA00022989"/>
    </source>
</evidence>
<dbReference type="PANTHER" id="PTHR37422">
    <property type="entry name" value="TEICHURONIC ACID BIOSYNTHESIS PROTEIN TUAE"/>
    <property type="match status" value="1"/>
</dbReference>
<protein>
    <submittedName>
        <fullName evidence="7">O-antigen ligase family protein</fullName>
    </submittedName>
</protein>
<keyword evidence="3 5" id="KW-1133">Transmembrane helix</keyword>
<feature type="transmembrane region" description="Helical" evidence="5">
    <location>
        <begin position="188"/>
        <end position="203"/>
    </location>
</feature>
<dbReference type="AlphaFoldDB" id="A0A6I2UHQ3"/>
<feature type="transmembrane region" description="Helical" evidence="5">
    <location>
        <begin position="153"/>
        <end position="176"/>
    </location>
</feature>
<evidence type="ECO:0000256" key="1">
    <source>
        <dbReference type="ARBA" id="ARBA00004141"/>
    </source>
</evidence>
<sequence length="408" mass="46150">MEECMGDLSIVGSEKKVERWIFYFLCGYALFSSTSIAVGNVFLSLSIVAALFRVYKKHDDWRELLQIDKKLAVPFLWFVGMMLVSSLFSTDLVWSLRVLGDHYLYRMAGFYLLWLFIRDRKQLIVLFCMALLSHFVNDAVCIYQGVVEGKFRVGGIIGYMMTGGNLVMWMPVLIVLTMENKISGLKKYVFYGVLVVALMATLLNATRGVWLAIGIIAPVLILFFMKSKLKGIAVIALLAIFIAGIFYSVPILQNRLVTITDTKMQSNNERLLLWQSARNMFADYPITGVGYGEFHDNYQEKYILPEAKERYLGHAHSNFFQVMAEGGILGVTGLLAWWLGTAIYCIRGWLGSRNIGYLTFLGIFAGIMLQGMTEYTMGDSIVMKLFWFGLGMSYQWIATGMAEDSNAT</sequence>
<dbReference type="Proteomes" id="UP000433181">
    <property type="component" value="Unassembled WGS sequence"/>
</dbReference>
<gene>
    <name evidence="7" type="ORF">FYJ84_08715</name>
</gene>
<evidence type="ECO:0000256" key="4">
    <source>
        <dbReference type="ARBA" id="ARBA00023136"/>
    </source>
</evidence>
<keyword evidence="4 5" id="KW-0472">Membrane</keyword>
<feature type="transmembrane region" description="Helical" evidence="5">
    <location>
        <begin position="73"/>
        <end position="96"/>
    </location>
</feature>
<feature type="transmembrane region" description="Helical" evidence="5">
    <location>
        <begin position="124"/>
        <end position="147"/>
    </location>
</feature>
<dbReference type="GO" id="GO:0016874">
    <property type="term" value="F:ligase activity"/>
    <property type="evidence" value="ECO:0007669"/>
    <property type="project" value="UniProtKB-KW"/>
</dbReference>
<dbReference type="PANTHER" id="PTHR37422:SF13">
    <property type="entry name" value="LIPOPOLYSACCHARIDE BIOSYNTHESIS PROTEIN PA4999-RELATED"/>
    <property type="match status" value="1"/>
</dbReference>
<evidence type="ECO:0000313" key="8">
    <source>
        <dbReference type="Proteomes" id="UP000433181"/>
    </source>
</evidence>
<accession>A0A6I2UHQ3</accession>
<dbReference type="GO" id="GO:0016020">
    <property type="term" value="C:membrane"/>
    <property type="evidence" value="ECO:0007669"/>
    <property type="project" value="UniProtKB-SubCell"/>
</dbReference>
<feature type="transmembrane region" description="Helical" evidence="5">
    <location>
        <begin position="232"/>
        <end position="252"/>
    </location>
</feature>
<reference evidence="7 8" key="1">
    <citation type="submission" date="2019-08" db="EMBL/GenBank/DDBJ databases">
        <title>In-depth cultivation of the pig gut microbiome towards novel bacterial diversity and tailored functional studies.</title>
        <authorList>
            <person name="Wylensek D."/>
            <person name="Hitch T.C.A."/>
            <person name="Clavel T."/>
        </authorList>
    </citation>
    <scope>NUCLEOTIDE SEQUENCE [LARGE SCALE GENOMIC DNA]</scope>
    <source>
        <strain evidence="7 8">WCA-693-APC-5D-A</strain>
    </source>
</reference>
<feature type="transmembrane region" description="Helical" evidence="5">
    <location>
        <begin position="20"/>
        <end position="52"/>
    </location>
</feature>
<dbReference type="InterPro" id="IPR007016">
    <property type="entry name" value="O-antigen_ligase-rel_domated"/>
</dbReference>
<dbReference type="InterPro" id="IPR051533">
    <property type="entry name" value="WaaL-like"/>
</dbReference>
<feature type="transmembrane region" description="Helical" evidence="5">
    <location>
        <begin position="355"/>
        <end position="373"/>
    </location>
</feature>
<comment type="caution">
    <text evidence="7">The sequence shown here is derived from an EMBL/GenBank/DDBJ whole genome shotgun (WGS) entry which is preliminary data.</text>
</comment>
<organism evidence="7 8">
    <name type="scientific">Anaerovibrio slackiae</name>
    <dbReference type="NCBI Taxonomy" id="2652309"/>
    <lineage>
        <taxon>Bacteria</taxon>
        <taxon>Bacillati</taxon>
        <taxon>Bacillota</taxon>
        <taxon>Negativicutes</taxon>
        <taxon>Selenomonadales</taxon>
        <taxon>Selenomonadaceae</taxon>
        <taxon>Anaerovibrio</taxon>
    </lineage>
</organism>
<keyword evidence="7" id="KW-0436">Ligase</keyword>
<feature type="transmembrane region" description="Helical" evidence="5">
    <location>
        <begin position="209"/>
        <end position="225"/>
    </location>
</feature>